<feature type="chain" id="PRO_5044643880" description="acid phosphatase" evidence="8">
    <location>
        <begin position="21"/>
        <end position="410"/>
    </location>
</feature>
<dbReference type="InterPro" id="IPR029033">
    <property type="entry name" value="His_PPase_superfam"/>
</dbReference>
<evidence type="ECO:0000256" key="6">
    <source>
        <dbReference type="ARBA" id="ARBA00023157"/>
    </source>
</evidence>
<keyword evidence="9" id="KW-1185">Reference proteome</keyword>
<evidence type="ECO:0000256" key="3">
    <source>
        <dbReference type="ARBA" id="ARBA00012646"/>
    </source>
</evidence>
<proteinExistence type="inferred from homology"/>
<evidence type="ECO:0000313" key="9">
    <source>
        <dbReference type="Proteomes" id="UP000504631"/>
    </source>
</evidence>
<feature type="signal peptide" evidence="8">
    <location>
        <begin position="1"/>
        <end position="20"/>
    </location>
</feature>
<keyword evidence="6" id="KW-1015">Disulfide bond</keyword>
<dbReference type="EC" id="3.1.3.2" evidence="3"/>
<evidence type="ECO:0000313" key="11">
    <source>
        <dbReference type="RefSeq" id="XP_033354393.1"/>
    </source>
</evidence>
<evidence type="ECO:0000256" key="1">
    <source>
        <dbReference type="ARBA" id="ARBA00000032"/>
    </source>
</evidence>
<evidence type="ECO:0000256" key="5">
    <source>
        <dbReference type="ARBA" id="ARBA00022801"/>
    </source>
</evidence>
<dbReference type="PANTHER" id="PTHR11567">
    <property type="entry name" value="ACID PHOSPHATASE-RELATED"/>
    <property type="match status" value="1"/>
</dbReference>
<evidence type="ECO:0000313" key="10">
    <source>
        <dbReference type="RefSeq" id="XP_033354392.1"/>
    </source>
</evidence>
<dbReference type="Proteomes" id="UP000504631">
    <property type="component" value="Unplaced"/>
</dbReference>
<dbReference type="RefSeq" id="XP_033354392.1">
    <property type="nucleotide sequence ID" value="XM_033498501.1"/>
</dbReference>
<dbReference type="GO" id="GO:0003993">
    <property type="term" value="F:acid phosphatase activity"/>
    <property type="evidence" value="ECO:0007669"/>
    <property type="project" value="UniProtKB-EC"/>
</dbReference>
<keyword evidence="5" id="KW-0378">Hydrolase</keyword>
<accession>A0A6J3KMF4</accession>
<sequence length="410" mass="46494">MKVVVSVLSILYIVIRSAECVPELQLVQIVFAHKTHAPILDLIGNNDMNLPRSLTYEYFNTAPLSMPNASMLNMYNLGVHLRKVYGEFLGDLYMSETMKMQTAEYPLSMLSGQLVNAGLWPPAEIQRWSADINWQPISTDYTVAQEDTLLMGIQCPNFVLEMGKVLNMAQVRDRVSDYSSLFDHISRSIGIKVQRPSEVALLYAVLETKADLEQSLPHWAKDIFPDGAMYTVSLLEYDLLWQTSLQKQLNGGTILKEILANSLMYINGRIPKQRKLMMYSGNERNIVGVLKGLNLWSPHIPNEAASVIFELYFDNETESYGVKINYYTGVDGITLSLKMPNCTEICPIKTFLYSIMDLLPQNAERLCNWKKIDLPIIPDNAIYSRSVSHTLKSITFTLLLVITLLVINLY</sequence>
<dbReference type="KEGG" id="bvk:117235968"/>
<comment type="similarity">
    <text evidence="2">Belongs to the histidine acid phosphatase family.</text>
</comment>
<protein>
    <recommendedName>
        <fullName evidence="3">acid phosphatase</fullName>
        <ecNumber evidence="3">3.1.3.2</ecNumber>
    </recommendedName>
</protein>
<reference evidence="10 11" key="1">
    <citation type="submission" date="2025-04" db="UniProtKB">
        <authorList>
            <consortium name="RefSeq"/>
        </authorList>
    </citation>
    <scope>IDENTIFICATION</scope>
    <source>
        <tissue evidence="10 11">Muscle</tissue>
    </source>
</reference>
<evidence type="ECO:0000256" key="2">
    <source>
        <dbReference type="ARBA" id="ARBA00005375"/>
    </source>
</evidence>
<dbReference type="Gene3D" id="3.40.50.1240">
    <property type="entry name" value="Phosphoglycerate mutase-like"/>
    <property type="match status" value="1"/>
</dbReference>
<dbReference type="SUPFAM" id="SSF53254">
    <property type="entry name" value="Phosphoglycerate mutase-like"/>
    <property type="match status" value="1"/>
</dbReference>
<evidence type="ECO:0000256" key="4">
    <source>
        <dbReference type="ARBA" id="ARBA00022729"/>
    </source>
</evidence>
<dbReference type="InterPro" id="IPR000560">
    <property type="entry name" value="His_Pase_clade-2"/>
</dbReference>
<comment type="catalytic activity">
    <reaction evidence="1">
        <text>a phosphate monoester + H2O = an alcohol + phosphate</text>
        <dbReference type="Rhea" id="RHEA:15017"/>
        <dbReference type="ChEBI" id="CHEBI:15377"/>
        <dbReference type="ChEBI" id="CHEBI:30879"/>
        <dbReference type="ChEBI" id="CHEBI:43474"/>
        <dbReference type="ChEBI" id="CHEBI:67140"/>
        <dbReference type="EC" id="3.1.3.2"/>
    </reaction>
</comment>
<name>A0A6J3KMF4_9HYME</name>
<dbReference type="PANTHER" id="PTHR11567:SF211">
    <property type="entry name" value="PROSTATIC ACID PHOSPHATASE"/>
    <property type="match status" value="1"/>
</dbReference>
<dbReference type="AlphaFoldDB" id="A0A6J3KMF4"/>
<evidence type="ECO:0000256" key="7">
    <source>
        <dbReference type="ARBA" id="ARBA00023180"/>
    </source>
</evidence>
<dbReference type="InterPro" id="IPR050645">
    <property type="entry name" value="Histidine_acid_phosphatase"/>
</dbReference>
<dbReference type="GeneID" id="117235968"/>
<keyword evidence="4 8" id="KW-0732">Signal</keyword>
<dbReference type="RefSeq" id="XP_033354393.1">
    <property type="nucleotide sequence ID" value="XM_033498502.1"/>
</dbReference>
<keyword evidence="7" id="KW-0325">Glycoprotein</keyword>
<dbReference type="Pfam" id="PF00328">
    <property type="entry name" value="His_Phos_2"/>
    <property type="match status" value="1"/>
</dbReference>
<organism evidence="9 11">
    <name type="scientific">Bombus vosnesenskii</name>
    <dbReference type="NCBI Taxonomy" id="207650"/>
    <lineage>
        <taxon>Eukaryota</taxon>
        <taxon>Metazoa</taxon>
        <taxon>Ecdysozoa</taxon>
        <taxon>Arthropoda</taxon>
        <taxon>Hexapoda</taxon>
        <taxon>Insecta</taxon>
        <taxon>Pterygota</taxon>
        <taxon>Neoptera</taxon>
        <taxon>Endopterygota</taxon>
        <taxon>Hymenoptera</taxon>
        <taxon>Apocrita</taxon>
        <taxon>Aculeata</taxon>
        <taxon>Apoidea</taxon>
        <taxon>Anthophila</taxon>
        <taxon>Apidae</taxon>
        <taxon>Bombus</taxon>
        <taxon>Pyrobombus</taxon>
    </lineage>
</organism>
<gene>
    <name evidence="10 11" type="primary">LOC117235968</name>
</gene>
<evidence type="ECO:0000256" key="8">
    <source>
        <dbReference type="SAM" id="SignalP"/>
    </source>
</evidence>